<dbReference type="InterPro" id="IPR019787">
    <property type="entry name" value="Znf_PHD-finger"/>
</dbReference>
<dbReference type="GO" id="GO:0008270">
    <property type="term" value="F:zinc ion binding"/>
    <property type="evidence" value="ECO:0007669"/>
    <property type="project" value="UniProtKB-KW"/>
</dbReference>
<comment type="caution">
    <text evidence="5">The sequence shown here is derived from an EMBL/GenBank/DDBJ whole genome shotgun (WGS) entry which is preliminary data.</text>
</comment>
<dbReference type="Pfam" id="PF00628">
    <property type="entry name" value="PHD"/>
    <property type="match status" value="1"/>
</dbReference>
<dbReference type="Gene3D" id="3.30.40.10">
    <property type="entry name" value="Zinc/RING finger domain, C3HC4 (zinc finger)"/>
    <property type="match status" value="1"/>
</dbReference>
<accession>A0A835W954</accession>
<dbReference type="InterPro" id="IPR013083">
    <property type="entry name" value="Znf_RING/FYVE/PHD"/>
</dbReference>
<protein>
    <recommendedName>
        <fullName evidence="4">PHD-type domain-containing protein</fullName>
    </recommendedName>
</protein>
<dbReference type="AlphaFoldDB" id="A0A835W954"/>
<evidence type="ECO:0000256" key="2">
    <source>
        <dbReference type="ARBA" id="ARBA00022771"/>
    </source>
</evidence>
<dbReference type="InterPro" id="IPR011011">
    <property type="entry name" value="Znf_FYVE_PHD"/>
</dbReference>
<evidence type="ECO:0000256" key="3">
    <source>
        <dbReference type="ARBA" id="ARBA00022833"/>
    </source>
</evidence>
<keyword evidence="1" id="KW-0479">Metal-binding</keyword>
<dbReference type="SUPFAM" id="SSF57903">
    <property type="entry name" value="FYVE/PHD zinc finger"/>
    <property type="match status" value="1"/>
</dbReference>
<reference evidence="5" key="1">
    <citation type="journal article" date="2020" name="bioRxiv">
        <title>Comparative genomics of Chlamydomonas.</title>
        <authorList>
            <person name="Craig R.J."/>
            <person name="Hasan A.R."/>
            <person name="Ness R.W."/>
            <person name="Keightley P.D."/>
        </authorList>
    </citation>
    <scope>NUCLEOTIDE SEQUENCE</scope>
    <source>
        <strain evidence="5">SAG 7.73</strain>
    </source>
</reference>
<name>A0A835W954_CHLIN</name>
<keyword evidence="6" id="KW-1185">Reference proteome</keyword>
<proteinExistence type="predicted"/>
<evidence type="ECO:0000256" key="1">
    <source>
        <dbReference type="ARBA" id="ARBA00022723"/>
    </source>
</evidence>
<dbReference type="EMBL" id="JAEHOC010000006">
    <property type="protein sequence ID" value="KAG2440861.1"/>
    <property type="molecule type" value="Genomic_DNA"/>
</dbReference>
<keyword evidence="3" id="KW-0862">Zinc</keyword>
<feature type="domain" description="PHD-type" evidence="4">
    <location>
        <begin position="39"/>
        <end position="63"/>
    </location>
</feature>
<evidence type="ECO:0000259" key="4">
    <source>
        <dbReference type="Pfam" id="PF00628"/>
    </source>
</evidence>
<gene>
    <name evidence="5" type="ORF">HXX76_003715</name>
</gene>
<keyword evidence="2" id="KW-0863">Zinc-finger</keyword>
<dbReference type="Proteomes" id="UP000650467">
    <property type="component" value="Unassembled WGS sequence"/>
</dbReference>
<evidence type="ECO:0000313" key="5">
    <source>
        <dbReference type="EMBL" id="KAG2440861.1"/>
    </source>
</evidence>
<sequence length="95" mass="10158">MVAPDGRLEWGLAVAYRQYPMTAAPFGASVCWTPDEQCCEVCRKADNAPQMLLCDGCDGGWHLRPQAMAVRAHVVPRSGTPRAGVGAWVAGPDAM</sequence>
<evidence type="ECO:0000313" key="6">
    <source>
        <dbReference type="Proteomes" id="UP000650467"/>
    </source>
</evidence>
<organism evidence="5 6">
    <name type="scientific">Chlamydomonas incerta</name>
    <dbReference type="NCBI Taxonomy" id="51695"/>
    <lineage>
        <taxon>Eukaryota</taxon>
        <taxon>Viridiplantae</taxon>
        <taxon>Chlorophyta</taxon>
        <taxon>core chlorophytes</taxon>
        <taxon>Chlorophyceae</taxon>
        <taxon>CS clade</taxon>
        <taxon>Chlamydomonadales</taxon>
        <taxon>Chlamydomonadaceae</taxon>
        <taxon>Chlamydomonas</taxon>
    </lineage>
</organism>
<dbReference type="OrthoDB" id="498914at2759"/>